<dbReference type="InterPro" id="IPR001375">
    <property type="entry name" value="Peptidase_S9_cat"/>
</dbReference>
<dbReference type="InterPro" id="IPR029058">
    <property type="entry name" value="AB_hydrolase_fold"/>
</dbReference>
<evidence type="ECO:0000313" key="6">
    <source>
        <dbReference type="Proteomes" id="UP000518887"/>
    </source>
</evidence>
<evidence type="ECO:0000256" key="3">
    <source>
        <dbReference type="SAM" id="SignalP"/>
    </source>
</evidence>
<keyword evidence="6" id="KW-1185">Reference proteome</keyword>
<evidence type="ECO:0000256" key="1">
    <source>
        <dbReference type="ARBA" id="ARBA00022729"/>
    </source>
</evidence>
<dbReference type="EMBL" id="JACHFQ010000009">
    <property type="protein sequence ID" value="MBB5227255.1"/>
    <property type="molecule type" value="Genomic_DNA"/>
</dbReference>
<evidence type="ECO:0000259" key="4">
    <source>
        <dbReference type="Pfam" id="PF00326"/>
    </source>
</evidence>
<dbReference type="RefSeq" id="WP_184661312.1">
    <property type="nucleotide sequence ID" value="NZ_CP031518.1"/>
</dbReference>
<dbReference type="Proteomes" id="UP000518887">
    <property type="component" value="Unassembled WGS sequence"/>
</dbReference>
<dbReference type="PANTHER" id="PTHR43037:SF5">
    <property type="entry name" value="FERULOYL ESTERASE"/>
    <property type="match status" value="1"/>
</dbReference>
<dbReference type="Pfam" id="PF00326">
    <property type="entry name" value="Peptidase_S9"/>
    <property type="match status" value="1"/>
</dbReference>
<feature type="signal peptide" evidence="3">
    <location>
        <begin position="1"/>
        <end position="20"/>
    </location>
</feature>
<sequence>MLRFLSIILFFFASTFTLFSQDFHSSLEAASGQSVVHVGSYDWGACIDRITINTGHLVSPQAIAARDFKVNQILYPKKTNVGMEKGFLPVTDAFASDSQGNRITSPSNFITLLTDVHPLAENSNPFVSISFSSRFKPYYGYKISNKKLGISIQNLKGFVNESAAKFETDEFEYTFPAEQESKSDQKSQEEKVLLNYASYIPQAESSEKIPLILWFHGMGESGSNIYQVLFGTKTTALAEEKIQGSFPNGCAILAPQCPTGWLETTEKGPGNARVWAPVDKDAPANKVKKPINKLLKKLSLEKEKPRKDKVQFAAVSYYTEPVKNLLYIYLENHPQIDRDRIYVGGCSAGGYMTMNMMIEEPQLFAAAFPICEYYLDSKINPSKIEILAKKPLWFTYALNDDSVNPEDNSIPTIVRLNQANAENVHYSEFRNVVDLSGKYLLNPDAKKDDDEYGLPYEYPGHWSWIYVLNNDCRDGNLSLFEWLAKQKLNSKN</sequence>
<reference evidence="5 6" key="1">
    <citation type="submission" date="2020-08" db="EMBL/GenBank/DDBJ databases">
        <title>Genomic Encyclopedia of Type Strains, Phase IV (KMG-IV): sequencing the most valuable type-strain genomes for metagenomic binning, comparative biology and taxonomic classification.</title>
        <authorList>
            <person name="Goeker M."/>
        </authorList>
    </citation>
    <scope>NUCLEOTIDE SEQUENCE [LARGE SCALE GENOMIC DNA]</scope>
    <source>
        <strain evidence="5 6">DSM 103462</strain>
    </source>
</reference>
<keyword evidence="1 3" id="KW-0732">Signal</keyword>
<feature type="domain" description="Peptidase S9 prolyl oligopeptidase catalytic" evidence="4">
    <location>
        <begin position="329"/>
        <end position="368"/>
    </location>
</feature>
<dbReference type="GO" id="GO:0008236">
    <property type="term" value="F:serine-type peptidase activity"/>
    <property type="evidence" value="ECO:0007669"/>
    <property type="project" value="InterPro"/>
</dbReference>
<feature type="chain" id="PRO_5030730708" evidence="3">
    <location>
        <begin position="21"/>
        <end position="492"/>
    </location>
</feature>
<dbReference type="PANTHER" id="PTHR43037">
    <property type="entry name" value="UNNAMED PRODUCT-RELATED"/>
    <property type="match status" value="1"/>
</dbReference>
<evidence type="ECO:0000313" key="5">
    <source>
        <dbReference type="EMBL" id="MBB5227255.1"/>
    </source>
</evidence>
<proteinExistence type="predicted"/>
<organism evidence="5 6">
    <name type="scientific">Treponema ruminis</name>
    <dbReference type="NCBI Taxonomy" id="744515"/>
    <lineage>
        <taxon>Bacteria</taxon>
        <taxon>Pseudomonadati</taxon>
        <taxon>Spirochaetota</taxon>
        <taxon>Spirochaetia</taxon>
        <taxon>Spirochaetales</taxon>
        <taxon>Treponemataceae</taxon>
        <taxon>Treponema</taxon>
    </lineage>
</organism>
<evidence type="ECO:0000256" key="2">
    <source>
        <dbReference type="ARBA" id="ARBA00022801"/>
    </source>
</evidence>
<dbReference type="InterPro" id="IPR050955">
    <property type="entry name" value="Plant_Biomass_Hydrol_Est"/>
</dbReference>
<dbReference type="AlphaFoldDB" id="A0A7W8LNA5"/>
<keyword evidence="2" id="KW-0378">Hydrolase</keyword>
<gene>
    <name evidence="5" type="ORF">HNP76_002653</name>
</gene>
<dbReference type="SUPFAM" id="SSF53474">
    <property type="entry name" value="alpha/beta-Hydrolases"/>
    <property type="match status" value="1"/>
</dbReference>
<comment type="caution">
    <text evidence="5">The sequence shown here is derived from an EMBL/GenBank/DDBJ whole genome shotgun (WGS) entry which is preliminary data.</text>
</comment>
<name>A0A7W8LNA5_9SPIR</name>
<dbReference type="Gene3D" id="3.40.50.1820">
    <property type="entry name" value="alpha/beta hydrolase"/>
    <property type="match status" value="1"/>
</dbReference>
<accession>A0A7W8LNA5</accession>
<protein>
    <submittedName>
        <fullName evidence="5">Putative peptidase</fullName>
    </submittedName>
</protein>
<dbReference type="GO" id="GO:0006508">
    <property type="term" value="P:proteolysis"/>
    <property type="evidence" value="ECO:0007669"/>
    <property type="project" value="InterPro"/>
</dbReference>